<keyword evidence="9" id="KW-0645">Protease</keyword>
<keyword evidence="4 5" id="KW-0472">Membrane</keyword>
<accession>A0A2R7Y7D4</accession>
<evidence type="ECO:0000256" key="5">
    <source>
        <dbReference type="SAM" id="Phobius"/>
    </source>
</evidence>
<evidence type="ECO:0000256" key="3">
    <source>
        <dbReference type="ARBA" id="ARBA00022989"/>
    </source>
</evidence>
<dbReference type="Pfam" id="PF01957">
    <property type="entry name" value="NfeD"/>
    <property type="match status" value="1"/>
</dbReference>
<dbReference type="InterPro" id="IPR052165">
    <property type="entry name" value="Membrane_assoc_protease"/>
</dbReference>
<proteinExistence type="predicted"/>
<feature type="domain" description="NfeD1b N-terminal" evidence="8">
    <location>
        <begin position="52"/>
        <end position="223"/>
    </location>
</feature>
<dbReference type="EMBL" id="NBVN01000002">
    <property type="protein sequence ID" value="PUA33445.1"/>
    <property type="molecule type" value="Genomic_DNA"/>
</dbReference>
<keyword evidence="2 5" id="KW-0812">Transmembrane</keyword>
<dbReference type="InterPro" id="IPR002810">
    <property type="entry name" value="NfeD-like_C"/>
</dbReference>
<sequence length="449" mass="48748">MKGYVTKDFKRKLFLYFIILTLTLALTQAVVKAAYTEKTLNTAVVLSIEPPWDTIDDGVKECFIEALAKAENEGKAFIYVVNSYGGLLDAGYTIGDAVRNSKTVTIAYVTSGKALSAATLIILPAHVIALHPNSIIGAMQPVMVNPTTGEVTFINESKIVKPIVEKAVDYALARGRNASLVSDFVWKAETINAEKAVKYGVADFTASSLEEALKVLENREVNVSGSTYRLKISNLERYQCSVRSRLISILENYTVLNILMTIGVLGTLMALLSGKLQILPLTLLFVLLGLIGSGFNPNLISLFLIILGGVLLAVELFVLPGFGIVGISGIILIAFGFALLPTYVPAGLMPSEEYLNTVRALVLTLTLVLGTFFGFVTFKLVKIRKKKPEPYGPIGKVGKALEDLKPGVEGFILLEGEYWRAISEEFIPKDGEVIVVDMIGSTLKVKKKS</sequence>
<dbReference type="Gene3D" id="2.40.50.140">
    <property type="entry name" value="Nucleic acid-binding proteins"/>
    <property type="match status" value="1"/>
</dbReference>
<dbReference type="PANTHER" id="PTHR33507:SF7">
    <property type="entry name" value="HYPOTHETICAL MEMBRANE PROTEIN, CONSERVED"/>
    <property type="match status" value="1"/>
</dbReference>
<dbReference type="GO" id="GO:0008233">
    <property type="term" value="F:peptidase activity"/>
    <property type="evidence" value="ECO:0007669"/>
    <property type="project" value="UniProtKB-KW"/>
</dbReference>
<dbReference type="Proteomes" id="UP000244093">
    <property type="component" value="Unassembled WGS sequence"/>
</dbReference>
<evidence type="ECO:0000313" key="10">
    <source>
        <dbReference type="Proteomes" id="UP000244093"/>
    </source>
</evidence>
<evidence type="ECO:0000256" key="2">
    <source>
        <dbReference type="ARBA" id="ARBA00022692"/>
    </source>
</evidence>
<gene>
    <name evidence="9" type="ORF">B7O98_03225</name>
</gene>
<feature type="domain" description="NfeD integral membrane" evidence="7">
    <location>
        <begin position="255"/>
        <end position="379"/>
    </location>
</feature>
<dbReference type="InterPro" id="IPR056739">
    <property type="entry name" value="NfeD_membrane"/>
</dbReference>
<dbReference type="GO" id="GO:0016020">
    <property type="term" value="C:membrane"/>
    <property type="evidence" value="ECO:0007669"/>
    <property type="project" value="UniProtKB-SubCell"/>
</dbReference>
<dbReference type="Pfam" id="PF24961">
    <property type="entry name" value="NfeD_membrane"/>
    <property type="match status" value="1"/>
</dbReference>
<organism evidence="9 10">
    <name type="scientific">Zestosphaera tikiterensis</name>
    <dbReference type="NCBI Taxonomy" id="1973259"/>
    <lineage>
        <taxon>Archaea</taxon>
        <taxon>Thermoproteota</taxon>
        <taxon>Thermoprotei</taxon>
        <taxon>Desulfurococcales</taxon>
        <taxon>Desulfurococcaceae</taxon>
        <taxon>Zestosphaera</taxon>
    </lineage>
</organism>
<dbReference type="InterPro" id="IPR029045">
    <property type="entry name" value="ClpP/crotonase-like_dom_sf"/>
</dbReference>
<dbReference type="PANTHER" id="PTHR33507">
    <property type="entry name" value="INNER MEMBRANE PROTEIN YBBJ"/>
    <property type="match status" value="1"/>
</dbReference>
<comment type="subcellular location">
    <subcellularLocation>
        <location evidence="1">Membrane</location>
        <topology evidence="1">Multi-pass membrane protein</topology>
    </subcellularLocation>
</comment>
<keyword evidence="9" id="KW-0378">Hydrolase</keyword>
<feature type="domain" description="NfeD-like C-terminal" evidence="6">
    <location>
        <begin position="394"/>
        <end position="447"/>
    </location>
</feature>
<name>A0A2R7Y7D4_9CREN</name>
<dbReference type="Pfam" id="PF25145">
    <property type="entry name" value="NfeD1b_N"/>
    <property type="match status" value="1"/>
</dbReference>
<evidence type="ECO:0000259" key="8">
    <source>
        <dbReference type="Pfam" id="PF25145"/>
    </source>
</evidence>
<evidence type="ECO:0000256" key="4">
    <source>
        <dbReference type="ARBA" id="ARBA00023136"/>
    </source>
</evidence>
<protein>
    <submittedName>
        <fullName evidence="9">Serine protease</fullName>
    </submittedName>
</protein>
<dbReference type="Gene3D" id="3.90.226.10">
    <property type="entry name" value="2-enoyl-CoA Hydratase, Chain A, domain 1"/>
    <property type="match status" value="1"/>
</dbReference>
<dbReference type="InterPro" id="IPR012340">
    <property type="entry name" value="NA-bd_OB-fold"/>
</dbReference>
<dbReference type="GO" id="GO:0006508">
    <property type="term" value="P:proteolysis"/>
    <property type="evidence" value="ECO:0007669"/>
    <property type="project" value="UniProtKB-KW"/>
</dbReference>
<evidence type="ECO:0000259" key="7">
    <source>
        <dbReference type="Pfam" id="PF24961"/>
    </source>
</evidence>
<keyword evidence="3 5" id="KW-1133">Transmembrane helix</keyword>
<dbReference type="AlphaFoldDB" id="A0A2R7Y7D4"/>
<evidence type="ECO:0000313" key="9">
    <source>
        <dbReference type="EMBL" id="PUA33445.1"/>
    </source>
</evidence>
<feature type="transmembrane region" description="Helical" evidence="5">
    <location>
        <begin position="253"/>
        <end position="271"/>
    </location>
</feature>
<feature type="transmembrane region" description="Helical" evidence="5">
    <location>
        <begin position="324"/>
        <end position="346"/>
    </location>
</feature>
<evidence type="ECO:0000259" key="6">
    <source>
        <dbReference type="Pfam" id="PF01957"/>
    </source>
</evidence>
<dbReference type="InterPro" id="IPR056738">
    <property type="entry name" value="NfeD1b_N"/>
</dbReference>
<comment type="caution">
    <text evidence="9">The sequence shown here is derived from an EMBL/GenBank/DDBJ whole genome shotgun (WGS) entry which is preliminary data.</text>
</comment>
<evidence type="ECO:0000256" key="1">
    <source>
        <dbReference type="ARBA" id="ARBA00004141"/>
    </source>
</evidence>
<dbReference type="SUPFAM" id="SSF52096">
    <property type="entry name" value="ClpP/crotonase"/>
    <property type="match status" value="1"/>
</dbReference>
<reference evidence="9 10" key="1">
    <citation type="journal article" date="2018" name="Syst. Appl. Microbiol.">
        <title>A new symbiotic nanoarchaeote (Candidatus Nanoclepta minutus) and its host (Zestosphaera tikiterensis gen. nov., sp. nov.) from a New Zealand hot spring.</title>
        <authorList>
            <person name="St John E."/>
            <person name="Liu Y."/>
            <person name="Podar M."/>
            <person name="Stott M.B."/>
            <person name="Meneghin J."/>
            <person name="Chen Z."/>
            <person name="Lagutin K."/>
            <person name="Mitchell K."/>
            <person name="Reysenbach A.L."/>
        </authorList>
    </citation>
    <scope>NUCLEOTIDE SEQUENCE [LARGE SCALE GENOMIC DNA]</scope>
    <source>
        <strain evidence="9">NZ3</strain>
    </source>
</reference>
<feature type="transmembrane region" description="Helical" evidence="5">
    <location>
        <begin position="358"/>
        <end position="378"/>
    </location>
</feature>
<dbReference type="SUPFAM" id="SSF141322">
    <property type="entry name" value="NfeD domain-like"/>
    <property type="match status" value="1"/>
</dbReference>